<dbReference type="SMART" id="SM00931">
    <property type="entry name" value="NOSIC"/>
    <property type="match status" value="1"/>
</dbReference>
<proteinExistence type="inferred from homology"/>
<dbReference type="Pfam" id="PF01798">
    <property type="entry name" value="Nop"/>
    <property type="match status" value="1"/>
</dbReference>
<reference evidence="8" key="1">
    <citation type="submission" date="2019-03" db="EMBL/GenBank/DDBJ databases">
        <title>Improved annotation for the trematode Fasciola hepatica.</title>
        <authorList>
            <person name="Choi Y.-J."/>
            <person name="Martin J."/>
            <person name="Mitreva M."/>
        </authorList>
    </citation>
    <scope>NUCLEOTIDE SEQUENCE [LARGE SCALE GENOMIC DNA]</scope>
</reference>
<feature type="domain" description="Nop" evidence="7">
    <location>
        <begin position="648"/>
        <end position="766"/>
    </location>
</feature>
<evidence type="ECO:0000256" key="5">
    <source>
        <dbReference type="ARBA" id="ARBA00040742"/>
    </source>
</evidence>
<dbReference type="PANTHER" id="PTHR10894:SF0">
    <property type="entry name" value="NUCLEOLAR PROTEIN 56"/>
    <property type="match status" value="1"/>
</dbReference>
<dbReference type="InterPro" id="IPR012974">
    <property type="entry name" value="NOP58/56_N"/>
</dbReference>
<dbReference type="AlphaFoldDB" id="A0A4E0RT58"/>
<evidence type="ECO:0000256" key="2">
    <source>
        <dbReference type="ARBA" id="ARBA00009211"/>
    </source>
</evidence>
<dbReference type="Gene3D" id="1.10.246.90">
    <property type="entry name" value="Nop domain"/>
    <property type="match status" value="1"/>
</dbReference>
<evidence type="ECO:0000259" key="7">
    <source>
        <dbReference type="PROSITE" id="PS51358"/>
    </source>
</evidence>
<dbReference type="InterPro" id="IPR012976">
    <property type="entry name" value="NOSIC"/>
</dbReference>
<dbReference type="GO" id="GO:0030515">
    <property type="term" value="F:snoRNA binding"/>
    <property type="evidence" value="ECO:0007669"/>
    <property type="project" value="InterPro"/>
</dbReference>
<dbReference type="InterPro" id="IPR001969">
    <property type="entry name" value="Aspartic_peptidase_AS"/>
</dbReference>
<name>A0A4E0RT58_FASHE</name>
<dbReference type="InterPro" id="IPR042239">
    <property type="entry name" value="Nop_C"/>
</dbReference>
<keyword evidence="9" id="KW-1185">Reference proteome</keyword>
<keyword evidence="4" id="KW-0539">Nucleus</keyword>
<evidence type="ECO:0000313" key="8">
    <source>
        <dbReference type="EMBL" id="THD23807.1"/>
    </source>
</evidence>
<evidence type="ECO:0000313" key="9">
    <source>
        <dbReference type="Proteomes" id="UP000230066"/>
    </source>
</evidence>
<comment type="similarity">
    <text evidence="2">Belongs to the NOP5/NOP56 family.</text>
</comment>
<feature type="compositionally biased region" description="Basic residues" evidence="6">
    <location>
        <begin position="927"/>
        <end position="939"/>
    </location>
</feature>
<protein>
    <recommendedName>
        <fullName evidence="5">Nucleolar protein 56</fullName>
    </recommendedName>
</protein>
<dbReference type="GO" id="GO:0042254">
    <property type="term" value="P:ribosome biogenesis"/>
    <property type="evidence" value="ECO:0007669"/>
    <property type="project" value="UniProtKB-KW"/>
</dbReference>
<dbReference type="GO" id="GO:0031428">
    <property type="term" value="C:box C/D methylation guide snoRNP complex"/>
    <property type="evidence" value="ECO:0007669"/>
    <property type="project" value="InterPro"/>
</dbReference>
<dbReference type="SUPFAM" id="SSF89124">
    <property type="entry name" value="Nop domain"/>
    <property type="match status" value="1"/>
</dbReference>
<feature type="region of interest" description="Disordered" evidence="6">
    <location>
        <begin position="309"/>
        <end position="351"/>
    </location>
</feature>
<evidence type="ECO:0000256" key="3">
    <source>
        <dbReference type="ARBA" id="ARBA00022517"/>
    </source>
</evidence>
<dbReference type="PANTHER" id="PTHR10894">
    <property type="entry name" value="NUCLEOLAR PROTEIN 5 NUCLEOLAR PROTEIN NOP5 NOP58"/>
    <property type="match status" value="1"/>
</dbReference>
<dbReference type="Pfam" id="PF08156">
    <property type="entry name" value="NOP5NT"/>
    <property type="match status" value="1"/>
</dbReference>
<dbReference type="EMBL" id="JXXN02001935">
    <property type="protein sequence ID" value="THD23807.1"/>
    <property type="molecule type" value="Genomic_DNA"/>
</dbReference>
<dbReference type="GO" id="GO:0004190">
    <property type="term" value="F:aspartic-type endopeptidase activity"/>
    <property type="evidence" value="ECO:0007669"/>
    <property type="project" value="InterPro"/>
</dbReference>
<evidence type="ECO:0000256" key="4">
    <source>
        <dbReference type="ARBA" id="ARBA00023242"/>
    </source>
</evidence>
<feature type="compositionally biased region" description="Polar residues" evidence="6">
    <location>
        <begin position="883"/>
        <end position="892"/>
    </location>
</feature>
<comment type="subcellular location">
    <subcellularLocation>
        <location evidence="1">Nucleus</location>
        <location evidence="1">Nucleolus</location>
    </subcellularLocation>
</comment>
<dbReference type="GO" id="GO:0032040">
    <property type="term" value="C:small-subunit processome"/>
    <property type="evidence" value="ECO:0007669"/>
    <property type="project" value="InterPro"/>
</dbReference>
<dbReference type="InterPro" id="IPR045056">
    <property type="entry name" value="Nop56/Nop58"/>
</dbReference>
<accession>A0A4E0RT58</accession>
<feature type="compositionally biased region" description="Low complexity" evidence="6">
    <location>
        <begin position="911"/>
        <end position="925"/>
    </location>
</feature>
<organism evidence="8 9">
    <name type="scientific">Fasciola hepatica</name>
    <name type="common">Liver fluke</name>
    <dbReference type="NCBI Taxonomy" id="6192"/>
    <lineage>
        <taxon>Eukaryota</taxon>
        <taxon>Metazoa</taxon>
        <taxon>Spiralia</taxon>
        <taxon>Lophotrochozoa</taxon>
        <taxon>Platyhelminthes</taxon>
        <taxon>Trematoda</taxon>
        <taxon>Digenea</taxon>
        <taxon>Plagiorchiida</taxon>
        <taxon>Echinostomata</taxon>
        <taxon>Echinostomatoidea</taxon>
        <taxon>Fasciolidae</taxon>
        <taxon>Fasciola</taxon>
    </lineage>
</organism>
<evidence type="ECO:0000256" key="6">
    <source>
        <dbReference type="SAM" id="MobiDB-lite"/>
    </source>
</evidence>
<dbReference type="Proteomes" id="UP000230066">
    <property type="component" value="Unassembled WGS sequence"/>
</dbReference>
<dbReference type="PROSITE" id="PS00141">
    <property type="entry name" value="ASP_PROTEASE"/>
    <property type="match status" value="1"/>
</dbReference>
<sequence length="939" mass="104550">MTDAAAIATNLHAPAHTNCFRCASVHTLKAFSPGDDFALWAVRAKTHLQDTPPEHLGQYLLPLLDDDAARQFLAPGVPIVSGPDKIWPALEELFARYELAPAFLEKNLEQRQHLTESVDEYAAYLRVLATKAYPKASNEVPDEHILGRFAMGISDPKTKEDFLLNLPTSLQSALLRARKLEACREALRQLLNETMAAIQPAVLKPQRSLTPSVSYPGPQPYCRYCRKFGSRAQHCGHNPAMQYTGESQYRAMSLSFVSLSNIDWQSPLVIEGLLKGKGAKLLIDTGASCSVINRSLTKIPHSVPVNEVRDTATTKPRIRGPYSPLQPVKTGQRSKSYEPLSPTSAPRKCADSRRNSKHFILYEHALGFALLRVKTHSVESLVELALSLLDNNEAFCKAFNLHAFSPFGSSANALQNCNAISEGVIGDDLKTFLMEQLPLASHVLLCVAERKLAEALKAPETGFPDSLVCSSESVLSEVFRAVRLHFPTFIKDLSHFNESKAQIGLGHSYSRAKVKFNVNRNDNMIIQSINLLDQLDKDVNTFCMRVKEWFCYHFPELIKIVPDNVTFVKVIGLIGTREGAVEEKLEALEELTDATRARAILDAASASFGFDISEDDATNLSEFTERIIALIERRKHLQNYLASKLNGVAPNLSTLLGDRVSARLISHAGSLTNLAKFPASTIQILGAEKALFRALRHRGRTPKYGLIYHSPFITRAARQNKGRVSRFLAAKCAIACRLDCFSEVLNDIYGRHLRKQVEDRLNFFETGQPAPTNAEAMALANSEAHKFIRKMKKKAIRTLHQRASPFHVSFTTTIDGETRGETKLTNDNEKENRNQMVNQGTLDSIDQQQQECQCDENVSVLVNGLLKNSEKKQKKRKRNQSESVNNITQLDGSLTPIKARKRMMSESGLLGNQQQQSPGVQSGSQTPHKKRKRKVVEPV</sequence>
<dbReference type="InterPro" id="IPR002687">
    <property type="entry name" value="Nop_dom"/>
</dbReference>
<evidence type="ECO:0000256" key="1">
    <source>
        <dbReference type="ARBA" id="ARBA00004604"/>
    </source>
</evidence>
<dbReference type="GO" id="GO:0006508">
    <property type="term" value="P:proteolysis"/>
    <property type="evidence" value="ECO:0007669"/>
    <property type="project" value="InterPro"/>
</dbReference>
<dbReference type="Gene3D" id="1.10.287.4070">
    <property type="match status" value="1"/>
</dbReference>
<comment type="caution">
    <text evidence="8">The sequence shown here is derived from an EMBL/GenBank/DDBJ whole genome shotgun (WGS) entry which is preliminary data.</text>
</comment>
<gene>
    <name evidence="8" type="ORF">D915_005286</name>
</gene>
<dbReference type="FunFam" id="1.10.246.90:FF:000001">
    <property type="entry name" value="Nucleolar protein 56"/>
    <property type="match status" value="1"/>
</dbReference>
<dbReference type="PROSITE" id="PS51358">
    <property type="entry name" value="NOP"/>
    <property type="match status" value="1"/>
</dbReference>
<keyword evidence="3" id="KW-0690">Ribosome biogenesis</keyword>
<dbReference type="InterPro" id="IPR036070">
    <property type="entry name" value="Nop_dom_sf"/>
</dbReference>
<feature type="region of interest" description="Disordered" evidence="6">
    <location>
        <begin position="869"/>
        <end position="939"/>
    </location>
</feature>